<feature type="transmembrane region" description="Helical" evidence="8">
    <location>
        <begin position="802"/>
        <end position="825"/>
    </location>
</feature>
<comment type="caution">
    <text evidence="11">The sequence shown here is derived from an EMBL/GenBank/DDBJ whole genome shotgun (WGS) entry which is preliminary data.</text>
</comment>
<feature type="transmembrane region" description="Helical" evidence="8">
    <location>
        <begin position="190"/>
        <end position="213"/>
    </location>
</feature>
<dbReference type="InterPro" id="IPR011527">
    <property type="entry name" value="ABC1_TM_dom"/>
</dbReference>
<feature type="transmembrane region" description="Helical" evidence="8">
    <location>
        <begin position="421"/>
        <end position="445"/>
    </location>
</feature>
<feature type="transmembrane region" description="Helical" evidence="8">
    <location>
        <begin position="990"/>
        <end position="1013"/>
    </location>
</feature>
<dbReference type="InterPro" id="IPR017871">
    <property type="entry name" value="ABC_transporter-like_CS"/>
</dbReference>
<evidence type="ECO:0000256" key="7">
    <source>
        <dbReference type="ARBA" id="ARBA00023136"/>
    </source>
</evidence>
<evidence type="ECO:0000259" key="10">
    <source>
        <dbReference type="PROSITE" id="PS50929"/>
    </source>
</evidence>
<dbReference type="EMBL" id="ML996089">
    <property type="protein sequence ID" value="KAF2150695.1"/>
    <property type="molecule type" value="Genomic_DNA"/>
</dbReference>
<dbReference type="SMART" id="SM00382">
    <property type="entry name" value="AAA"/>
    <property type="match status" value="2"/>
</dbReference>
<feature type="domain" description="ABC transporter" evidence="9">
    <location>
        <begin position="484"/>
        <end position="715"/>
    </location>
</feature>
<dbReference type="InterPro" id="IPR050173">
    <property type="entry name" value="ABC_transporter_C-like"/>
</dbReference>
<dbReference type="CDD" id="cd18580">
    <property type="entry name" value="ABC_6TM_ABCC_D2"/>
    <property type="match status" value="1"/>
</dbReference>
<keyword evidence="6 8" id="KW-1133">Transmembrane helix</keyword>
<dbReference type="PANTHER" id="PTHR24223:SF345">
    <property type="entry name" value="ABC MULTIDRUG TRANSPORTER (EUROFUNG)"/>
    <property type="match status" value="1"/>
</dbReference>
<name>A0A9P4IYA5_9PEZI</name>
<dbReference type="InterPro" id="IPR003593">
    <property type="entry name" value="AAA+_ATPase"/>
</dbReference>
<sequence length="1325" mass="147101">MCFLSLIEDQRSIRPSTPITLFLLACIAADVVENLTYSHQLVPLRILLEIGLLILEARSKAVVLKLEYRQRPSYELAGSLDRLVFWWTNSILLQSLKRQILDMPFLDEELTSSATRARILEEWSRPDESAERKTKSWLISKMMRKVLLSFWIPFIVAIPSRLLLIMFKYYQPNLIATTIDFVNDTHPQSSTPGAIVSNAMIIYIGLAIMTSAYKHQIDRLKTLTRGSLTSLLYAKTLKLHGCSDRANDGRVTTLMSTDVEALVPFAEMLHETWAHILEVIIGMGLLLQQVGVISPVLLLSILGKSCYSQVGRYCAKHLQPKQKAWNTATQSRISATASFLGAMKSTKMTGSTNYVRDKLLDLRDKEMEMSQHLRCIMVAYNASANALKIFSPMLVIVIFGFADYYVTKADATPLLDAKTAFTTAAILTMVTHPANMIMTIIPRLLSARTSAERIEEFLAEAETTIVRRSSDQHADPKVLSSPAISMDSATFAAGPNQHPILHDITLSHKSGLVACIGPVGSGKSNMGKAILGELDCITGTATCRPGPIGLCTQIPWLPAGTLKNSILGPERDGQTDELEWYNAVIRACCLDEDFRSLAAGDKTAVVSNDINLSGGQRQRVALARALYARPKMFVLDDPFSAVDAETEGAVLNNLFGEGGLLHKQEEVTVFLITSKAQHCALADHVIVMEQSRIRNQGSWKNLQAEVDINMGKAQDVEHSTPKMLEAPFRVTKQDKEKHMLADVAADLTRPAGDTSIYKHYIQSMEKNSFLILVACSASYSFFVTIPQYWLKCWTEAGTTSSTILYTLGYLLLSTIAWLSTIGIMWSTIMRIAPSSGIALHASLLETVSRAHISYFFGTNTGAILNRFGRDIQMVDQELPRALSALLIVEIFKLTMQVSLLLYAQKFVAATIPICIIVVYLVQKFYVRAARRLRYLELESRSGLATSFLDTTEGLETIRAFGWENEYAQQNIQALDTAQRPSFLLMCLQRWLNVVLDLLLAGMATGVVALIVCLKPLSTAAQVGIALNMVLVANTTLLRLVESYTALERSLGVIARLKSFGENTPQESSGTENLTPDSSWPIAGEVVIKDLRVSYNSTTPALQDVNLIIRPGQRVIIHGRTGSGKSTLLLSLLRLLDYTSGTISIDGVDIARVSRPLLREQAFITIPQDPAVFTDDTLRFNIDPTGAYTDEQLIVVLEETRLWPFLSRKDQTSKGTLDARMGDVQLTPGHMQLVAFARAMLRTMEPGKGRTRAGRRPVVLMDEVTASLDGETERLVYELIRKWFTEKEYTVVMVSHRVNAARERMRRGVDAEAEMEDGRIKTFELA</sequence>
<dbReference type="PROSITE" id="PS50893">
    <property type="entry name" value="ABC_TRANSPORTER_2"/>
    <property type="match status" value="2"/>
</dbReference>
<dbReference type="PANTHER" id="PTHR24223">
    <property type="entry name" value="ATP-BINDING CASSETTE SUB-FAMILY C"/>
    <property type="match status" value="1"/>
</dbReference>
<feature type="transmembrane region" description="Helical" evidence="8">
    <location>
        <begin position="146"/>
        <end position="170"/>
    </location>
</feature>
<feature type="transmembrane region" description="Helical" evidence="8">
    <location>
        <begin position="906"/>
        <end position="926"/>
    </location>
</feature>
<evidence type="ECO:0000256" key="5">
    <source>
        <dbReference type="ARBA" id="ARBA00022840"/>
    </source>
</evidence>
<evidence type="ECO:0000256" key="8">
    <source>
        <dbReference type="SAM" id="Phobius"/>
    </source>
</evidence>
<reference evidence="11" key="1">
    <citation type="journal article" date="2020" name="Stud. Mycol.">
        <title>101 Dothideomycetes genomes: a test case for predicting lifestyles and emergence of pathogens.</title>
        <authorList>
            <person name="Haridas S."/>
            <person name="Albert R."/>
            <person name="Binder M."/>
            <person name="Bloem J."/>
            <person name="Labutti K."/>
            <person name="Salamov A."/>
            <person name="Andreopoulos B."/>
            <person name="Baker S."/>
            <person name="Barry K."/>
            <person name="Bills G."/>
            <person name="Bluhm B."/>
            <person name="Cannon C."/>
            <person name="Castanera R."/>
            <person name="Culley D."/>
            <person name="Daum C."/>
            <person name="Ezra D."/>
            <person name="Gonzalez J."/>
            <person name="Henrissat B."/>
            <person name="Kuo A."/>
            <person name="Liang C."/>
            <person name="Lipzen A."/>
            <person name="Lutzoni F."/>
            <person name="Magnuson J."/>
            <person name="Mondo S."/>
            <person name="Nolan M."/>
            <person name="Ohm R."/>
            <person name="Pangilinan J."/>
            <person name="Park H.-J."/>
            <person name="Ramirez L."/>
            <person name="Alfaro M."/>
            <person name="Sun H."/>
            <person name="Tritt A."/>
            <person name="Yoshinaga Y."/>
            <person name="Zwiers L.-H."/>
            <person name="Turgeon B."/>
            <person name="Goodwin S."/>
            <person name="Spatafora J."/>
            <person name="Crous P."/>
            <person name="Grigoriev I."/>
        </authorList>
    </citation>
    <scope>NUCLEOTIDE SEQUENCE</scope>
    <source>
        <strain evidence="11">CBS 260.36</strain>
    </source>
</reference>
<keyword evidence="3 8" id="KW-0812">Transmembrane</keyword>
<dbReference type="PROSITE" id="PS00211">
    <property type="entry name" value="ABC_TRANSPORTER_1"/>
    <property type="match status" value="1"/>
</dbReference>
<keyword evidence="2" id="KW-0813">Transport</keyword>
<dbReference type="SUPFAM" id="SSF52540">
    <property type="entry name" value="P-loop containing nucleoside triphosphate hydrolases"/>
    <property type="match status" value="2"/>
</dbReference>
<feature type="transmembrane region" description="Helical" evidence="8">
    <location>
        <begin position="881"/>
        <end position="900"/>
    </location>
</feature>
<feature type="domain" description="ABC transporter" evidence="9">
    <location>
        <begin position="1085"/>
        <end position="1325"/>
    </location>
</feature>
<feature type="domain" description="ABC transmembrane type-1" evidence="10">
    <location>
        <begin position="155"/>
        <end position="446"/>
    </location>
</feature>
<dbReference type="InterPro" id="IPR003439">
    <property type="entry name" value="ABC_transporter-like_ATP-bd"/>
</dbReference>
<dbReference type="InterPro" id="IPR027417">
    <property type="entry name" value="P-loop_NTPase"/>
</dbReference>
<dbReference type="Gene3D" id="3.40.50.300">
    <property type="entry name" value="P-loop containing nucleotide triphosphate hydrolases"/>
    <property type="match status" value="2"/>
</dbReference>
<dbReference type="InterPro" id="IPR044726">
    <property type="entry name" value="ABCC_6TM_D2"/>
</dbReference>
<evidence type="ECO:0000256" key="1">
    <source>
        <dbReference type="ARBA" id="ARBA00004141"/>
    </source>
</evidence>
<keyword evidence="5 11" id="KW-0067">ATP-binding</keyword>
<gene>
    <name evidence="11" type="ORF">K461DRAFT_308617</name>
</gene>
<dbReference type="InterPro" id="IPR036640">
    <property type="entry name" value="ABC1_TM_sf"/>
</dbReference>
<accession>A0A9P4IYA5</accession>
<dbReference type="Gene3D" id="1.20.1560.10">
    <property type="entry name" value="ABC transporter type 1, transmembrane domain"/>
    <property type="match status" value="2"/>
</dbReference>
<evidence type="ECO:0000259" key="9">
    <source>
        <dbReference type="PROSITE" id="PS50893"/>
    </source>
</evidence>
<feature type="transmembrane region" description="Helical" evidence="8">
    <location>
        <begin position="375"/>
        <end position="401"/>
    </location>
</feature>
<dbReference type="OrthoDB" id="6500128at2759"/>
<comment type="subcellular location">
    <subcellularLocation>
        <location evidence="1">Membrane</location>
        <topology evidence="1">Multi-pass membrane protein</topology>
    </subcellularLocation>
</comment>
<proteinExistence type="predicted"/>
<keyword evidence="12" id="KW-1185">Reference proteome</keyword>
<feature type="transmembrane region" description="Helical" evidence="8">
    <location>
        <begin position="1019"/>
        <end position="1040"/>
    </location>
</feature>
<feature type="transmembrane region" description="Helical" evidence="8">
    <location>
        <begin position="769"/>
        <end position="790"/>
    </location>
</feature>
<evidence type="ECO:0000313" key="12">
    <source>
        <dbReference type="Proteomes" id="UP000799439"/>
    </source>
</evidence>
<evidence type="ECO:0000256" key="6">
    <source>
        <dbReference type="ARBA" id="ARBA00022989"/>
    </source>
</evidence>
<evidence type="ECO:0000256" key="2">
    <source>
        <dbReference type="ARBA" id="ARBA00022448"/>
    </source>
</evidence>
<dbReference type="Pfam" id="PF00005">
    <property type="entry name" value="ABC_tran"/>
    <property type="match status" value="2"/>
</dbReference>
<evidence type="ECO:0000256" key="4">
    <source>
        <dbReference type="ARBA" id="ARBA00022741"/>
    </source>
</evidence>
<dbReference type="GO" id="GO:0016020">
    <property type="term" value="C:membrane"/>
    <property type="evidence" value="ECO:0007669"/>
    <property type="project" value="UniProtKB-SubCell"/>
</dbReference>
<dbReference type="GO" id="GO:0140359">
    <property type="term" value="F:ABC-type transporter activity"/>
    <property type="evidence" value="ECO:0007669"/>
    <property type="project" value="InterPro"/>
</dbReference>
<evidence type="ECO:0000256" key="3">
    <source>
        <dbReference type="ARBA" id="ARBA00022692"/>
    </source>
</evidence>
<organism evidence="11 12">
    <name type="scientific">Myriangium duriaei CBS 260.36</name>
    <dbReference type="NCBI Taxonomy" id="1168546"/>
    <lineage>
        <taxon>Eukaryota</taxon>
        <taxon>Fungi</taxon>
        <taxon>Dikarya</taxon>
        <taxon>Ascomycota</taxon>
        <taxon>Pezizomycotina</taxon>
        <taxon>Dothideomycetes</taxon>
        <taxon>Dothideomycetidae</taxon>
        <taxon>Myriangiales</taxon>
        <taxon>Myriangiaceae</taxon>
        <taxon>Myriangium</taxon>
    </lineage>
</organism>
<dbReference type="Proteomes" id="UP000799439">
    <property type="component" value="Unassembled WGS sequence"/>
</dbReference>
<dbReference type="GO" id="GO:0016887">
    <property type="term" value="F:ATP hydrolysis activity"/>
    <property type="evidence" value="ECO:0007669"/>
    <property type="project" value="InterPro"/>
</dbReference>
<dbReference type="Pfam" id="PF00664">
    <property type="entry name" value="ABC_membrane"/>
    <property type="match status" value="1"/>
</dbReference>
<feature type="domain" description="ABC transmembrane type-1" evidence="10">
    <location>
        <begin position="768"/>
        <end position="1048"/>
    </location>
</feature>
<protein>
    <submittedName>
        <fullName evidence="11">ATP-binding cassette transporter</fullName>
    </submittedName>
</protein>
<dbReference type="PROSITE" id="PS50929">
    <property type="entry name" value="ABC_TM1F"/>
    <property type="match status" value="2"/>
</dbReference>
<keyword evidence="4" id="KW-0547">Nucleotide-binding</keyword>
<keyword evidence="7 8" id="KW-0472">Membrane</keyword>
<dbReference type="SUPFAM" id="SSF90123">
    <property type="entry name" value="ABC transporter transmembrane region"/>
    <property type="match status" value="2"/>
</dbReference>
<evidence type="ECO:0000313" key="11">
    <source>
        <dbReference type="EMBL" id="KAF2150695.1"/>
    </source>
</evidence>
<dbReference type="GO" id="GO:0005524">
    <property type="term" value="F:ATP binding"/>
    <property type="evidence" value="ECO:0007669"/>
    <property type="project" value="UniProtKB-KW"/>
</dbReference>